<reference evidence="9 10" key="1">
    <citation type="submission" date="2019-06" db="EMBL/GenBank/DDBJ databases">
        <title>Genomics analysis of Aphanomyces spp. identifies a new class of oomycete effector associated with host adaptation.</title>
        <authorList>
            <person name="Gaulin E."/>
        </authorList>
    </citation>
    <scope>NUCLEOTIDE SEQUENCE [LARGE SCALE GENOMIC DNA]</scope>
    <source>
        <strain evidence="9 10">E</strain>
    </source>
</reference>
<dbReference type="PROSITE" id="PS51462">
    <property type="entry name" value="NUDIX"/>
    <property type="match status" value="1"/>
</dbReference>
<accession>A0A6A5AKD8</accession>
<dbReference type="InterPro" id="IPR039121">
    <property type="entry name" value="NUDT19"/>
</dbReference>
<sequence>MKPVREAASVVVFNQLEQILFVKRPKTAKAWANMMVFPGGKVDGADNTTTATSPYPHVPIRFFNAAIRELFEEVDVSLTSPRLWSVLDDADRRTWRHRIVDDKDDFESLLRRAKCLPQHDELVPFSHVITPEGSPHRFDTWFFLARIAATDMPHVQTHDSELEGACMWLSPREALAGYSTGSFAFATPQLYLLHQFNQFPTLQALWTAAMDDAREGNIPSVLPQRLPPTDDFPGTFTAFPGDPLYRPEEKYPFLHRMHLHPTDPSQSTVHLPPKPNANVEV</sequence>
<organism evidence="9 10">
    <name type="scientific">Aphanomyces astaci</name>
    <name type="common">Crayfish plague agent</name>
    <dbReference type="NCBI Taxonomy" id="112090"/>
    <lineage>
        <taxon>Eukaryota</taxon>
        <taxon>Sar</taxon>
        <taxon>Stramenopiles</taxon>
        <taxon>Oomycota</taxon>
        <taxon>Saprolegniomycetes</taxon>
        <taxon>Saprolegniales</taxon>
        <taxon>Verrucalvaceae</taxon>
        <taxon>Aphanomyces</taxon>
    </lineage>
</organism>
<evidence type="ECO:0000256" key="2">
    <source>
        <dbReference type="ARBA" id="ARBA00001946"/>
    </source>
</evidence>
<dbReference type="Gene3D" id="3.90.79.10">
    <property type="entry name" value="Nucleoside Triphosphate Pyrophosphohydrolase"/>
    <property type="match status" value="1"/>
</dbReference>
<evidence type="ECO:0000256" key="5">
    <source>
        <dbReference type="ARBA" id="ARBA00022842"/>
    </source>
</evidence>
<gene>
    <name evidence="9" type="ORF">AaE_006308</name>
</gene>
<dbReference type="VEuPathDB" id="FungiDB:H257_08190"/>
<dbReference type="PANTHER" id="PTHR12318">
    <property type="entry name" value="TESTOSTERONE-REGULATED PROTEIN RP2"/>
    <property type="match status" value="1"/>
</dbReference>
<proteinExistence type="predicted"/>
<keyword evidence="3" id="KW-0479">Metal-binding</keyword>
<comment type="cofactor">
    <cofactor evidence="2">
        <name>Mg(2+)</name>
        <dbReference type="ChEBI" id="CHEBI:18420"/>
    </cofactor>
</comment>
<dbReference type="InterPro" id="IPR000086">
    <property type="entry name" value="NUDIX_hydrolase_dom"/>
</dbReference>
<dbReference type="GO" id="GO:0046872">
    <property type="term" value="F:metal ion binding"/>
    <property type="evidence" value="ECO:0007669"/>
    <property type="project" value="UniProtKB-KW"/>
</dbReference>
<evidence type="ECO:0000313" key="9">
    <source>
        <dbReference type="EMBL" id="KAF0751624.1"/>
    </source>
</evidence>
<keyword evidence="6" id="KW-0464">Manganese</keyword>
<dbReference type="GO" id="GO:0016818">
    <property type="term" value="F:hydrolase activity, acting on acid anhydrides, in phosphorus-containing anhydrides"/>
    <property type="evidence" value="ECO:0007669"/>
    <property type="project" value="InterPro"/>
</dbReference>
<comment type="caution">
    <text evidence="9">The sequence shown here is derived from an EMBL/GenBank/DDBJ whole genome shotgun (WGS) entry which is preliminary data.</text>
</comment>
<evidence type="ECO:0000256" key="7">
    <source>
        <dbReference type="SAM" id="MobiDB-lite"/>
    </source>
</evidence>
<evidence type="ECO:0000256" key="6">
    <source>
        <dbReference type="ARBA" id="ARBA00023211"/>
    </source>
</evidence>
<dbReference type="Proteomes" id="UP000469452">
    <property type="component" value="Unassembled WGS sequence"/>
</dbReference>
<evidence type="ECO:0000313" key="10">
    <source>
        <dbReference type="Proteomes" id="UP000469452"/>
    </source>
</evidence>
<dbReference type="InterPro" id="IPR015797">
    <property type="entry name" value="NUDIX_hydrolase-like_dom_sf"/>
</dbReference>
<comment type="cofactor">
    <cofactor evidence="1">
        <name>Mn(2+)</name>
        <dbReference type="ChEBI" id="CHEBI:29035"/>
    </cofactor>
</comment>
<dbReference type="AlphaFoldDB" id="A0A6A5AKD8"/>
<keyword evidence="5" id="KW-0460">Magnesium</keyword>
<keyword evidence="4" id="KW-0378">Hydrolase</keyword>
<dbReference type="PANTHER" id="PTHR12318:SF0">
    <property type="entry name" value="ACYL-COENZYME A DIPHOSPHATASE NUDT19"/>
    <property type="match status" value="1"/>
</dbReference>
<evidence type="ECO:0000256" key="4">
    <source>
        <dbReference type="ARBA" id="ARBA00022801"/>
    </source>
</evidence>
<feature type="region of interest" description="Disordered" evidence="7">
    <location>
        <begin position="262"/>
        <end position="281"/>
    </location>
</feature>
<dbReference type="SUPFAM" id="SSF55811">
    <property type="entry name" value="Nudix"/>
    <property type="match status" value="1"/>
</dbReference>
<name>A0A6A5AKD8_APHAT</name>
<dbReference type="EMBL" id="VJMI01011870">
    <property type="protein sequence ID" value="KAF0751624.1"/>
    <property type="molecule type" value="Genomic_DNA"/>
</dbReference>
<protein>
    <recommendedName>
        <fullName evidence="8">Nudix hydrolase domain-containing protein</fullName>
    </recommendedName>
</protein>
<evidence type="ECO:0000256" key="3">
    <source>
        <dbReference type="ARBA" id="ARBA00022723"/>
    </source>
</evidence>
<feature type="domain" description="Nudix hydrolase" evidence="8">
    <location>
        <begin position="3"/>
        <end position="191"/>
    </location>
</feature>
<evidence type="ECO:0000256" key="1">
    <source>
        <dbReference type="ARBA" id="ARBA00001936"/>
    </source>
</evidence>
<evidence type="ECO:0000259" key="8">
    <source>
        <dbReference type="PROSITE" id="PS51462"/>
    </source>
</evidence>